<accession>W2SA18</accession>
<gene>
    <name evidence="1" type="ORF">HMPREF1541_10429</name>
</gene>
<dbReference type="AlphaFoldDB" id="W2SA18"/>
<dbReference type="RefSeq" id="XP_008713322.1">
    <property type="nucleotide sequence ID" value="XM_008715100.1"/>
</dbReference>
<evidence type="ECO:0000313" key="2">
    <source>
        <dbReference type="Proteomes" id="UP000030752"/>
    </source>
</evidence>
<dbReference type="InParanoid" id="W2SA18"/>
<proteinExistence type="predicted"/>
<dbReference type="Proteomes" id="UP000030752">
    <property type="component" value="Unassembled WGS sequence"/>
</dbReference>
<organism evidence="1 2">
    <name type="scientific">Cyphellophora europaea (strain CBS 101466)</name>
    <name type="common">Phialophora europaea</name>
    <dbReference type="NCBI Taxonomy" id="1220924"/>
    <lineage>
        <taxon>Eukaryota</taxon>
        <taxon>Fungi</taxon>
        <taxon>Dikarya</taxon>
        <taxon>Ascomycota</taxon>
        <taxon>Pezizomycotina</taxon>
        <taxon>Eurotiomycetes</taxon>
        <taxon>Chaetothyriomycetidae</taxon>
        <taxon>Chaetothyriales</taxon>
        <taxon>Cyphellophoraceae</taxon>
        <taxon>Cyphellophora</taxon>
    </lineage>
</organism>
<evidence type="ECO:0000313" key="1">
    <source>
        <dbReference type="EMBL" id="ETN44759.1"/>
    </source>
</evidence>
<name>W2SA18_CYPE1</name>
<sequence>MQLQSPSLPFAVFYLEPSTSLQKLGNRYHRPLPSNFFIAISLVDMLLSDRGRWRLGWLKWRSWG</sequence>
<keyword evidence="2" id="KW-1185">Reference proteome</keyword>
<protein>
    <submittedName>
        <fullName evidence="1">Uncharacterized protein</fullName>
    </submittedName>
</protein>
<reference evidence="1 2" key="1">
    <citation type="submission" date="2013-03" db="EMBL/GenBank/DDBJ databases">
        <title>The Genome Sequence of Phialophora europaea CBS 101466.</title>
        <authorList>
            <consortium name="The Broad Institute Genomics Platform"/>
            <person name="Cuomo C."/>
            <person name="de Hoog S."/>
            <person name="Gorbushina A."/>
            <person name="Walker B."/>
            <person name="Young S.K."/>
            <person name="Zeng Q."/>
            <person name="Gargeya S."/>
            <person name="Fitzgerald M."/>
            <person name="Haas B."/>
            <person name="Abouelleil A."/>
            <person name="Allen A.W."/>
            <person name="Alvarado L."/>
            <person name="Arachchi H.M."/>
            <person name="Berlin A.M."/>
            <person name="Chapman S.B."/>
            <person name="Gainer-Dewar J."/>
            <person name="Goldberg J."/>
            <person name="Griggs A."/>
            <person name="Gujja S."/>
            <person name="Hansen M."/>
            <person name="Howarth C."/>
            <person name="Imamovic A."/>
            <person name="Ireland A."/>
            <person name="Larimer J."/>
            <person name="McCowan C."/>
            <person name="Murphy C."/>
            <person name="Pearson M."/>
            <person name="Poon T.W."/>
            <person name="Priest M."/>
            <person name="Roberts A."/>
            <person name="Saif S."/>
            <person name="Shea T."/>
            <person name="Sisk P."/>
            <person name="Sykes S."/>
            <person name="Wortman J."/>
            <person name="Nusbaum C."/>
            <person name="Birren B."/>
        </authorList>
    </citation>
    <scope>NUCLEOTIDE SEQUENCE [LARGE SCALE GENOMIC DNA]</scope>
    <source>
        <strain evidence="1 2">CBS 101466</strain>
    </source>
</reference>
<dbReference type="HOGENOM" id="CLU_2867601_0_0_1"/>
<dbReference type="VEuPathDB" id="FungiDB:HMPREF1541_10429"/>
<dbReference type="EMBL" id="KB822714">
    <property type="protein sequence ID" value="ETN44759.1"/>
    <property type="molecule type" value="Genomic_DNA"/>
</dbReference>
<dbReference type="GeneID" id="19977768"/>